<evidence type="ECO:0000256" key="1">
    <source>
        <dbReference type="ARBA" id="ARBA00001964"/>
    </source>
</evidence>
<protein>
    <submittedName>
        <fullName evidence="8">Acetolactate synthase-1/2/3 large subunit</fullName>
        <ecNumber evidence="8">2.2.1.6</ecNumber>
    </submittedName>
</protein>
<dbReference type="Pfam" id="PF02775">
    <property type="entry name" value="TPP_enzyme_C"/>
    <property type="match status" value="1"/>
</dbReference>
<dbReference type="InterPro" id="IPR029035">
    <property type="entry name" value="DHS-like_NAD/FAD-binding_dom"/>
</dbReference>
<organism evidence="8 9">
    <name type="scientific">Actinomadura algeriensis</name>
    <dbReference type="NCBI Taxonomy" id="1679523"/>
    <lineage>
        <taxon>Bacteria</taxon>
        <taxon>Bacillati</taxon>
        <taxon>Actinomycetota</taxon>
        <taxon>Actinomycetes</taxon>
        <taxon>Streptosporangiales</taxon>
        <taxon>Thermomonosporaceae</taxon>
        <taxon>Actinomadura</taxon>
    </lineage>
</organism>
<accession>A0ABR9JIN7</accession>
<dbReference type="InterPro" id="IPR011766">
    <property type="entry name" value="TPP_enzyme_TPP-bd"/>
</dbReference>
<gene>
    <name evidence="8" type="ORF">H4W34_000256</name>
</gene>
<dbReference type="SUPFAM" id="SSF52518">
    <property type="entry name" value="Thiamin diphosphate-binding fold (THDP-binding)"/>
    <property type="match status" value="2"/>
</dbReference>
<dbReference type="Gene3D" id="3.40.50.970">
    <property type="match status" value="2"/>
</dbReference>
<dbReference type="InterPro" id="IPR012001">
    <property type="entry name" value="Thiamin_PyroP_enz_TPP-bd_dom"/>
</dbReference>
<name>A0ABR9JIN7_9ACTN</name>
<dbReference type="InterPro" id="IPR000399">
    <property type="entry name" value="TPP-bd_CS"/>
</dbReference>
<keyword evidence="3 4" id="KW-0786">Thiamine pyrophosphate</keyword>
<feature type="domain" description="Thiamine pyrophosphate enzyme TPP-binding" evidence="6">
    <location>
        <begin position="384"/>
        <end position="518"/>
    </location>
</feature>
<dbReference type="InterPro" id="IPR045229">
    <property type="entry name" value="TPP_enz"/>
</dbReference>
<dbReference type="EC" id="2.2.1.6" evidence="8"/>
<keyword evidence="8" id="KW-0808">Transferase</keyword>
<dbReference type="PANTHER" id="PTHR18968:SF13">
    <property type="entry name" value="ACETOLACTATE SYNTHASE CATALYTIC SUBUNIT, MITOCHONDRIAL"/>
    <property type="match status" value="1"/>
</dbReference>
<dbReference type="EMBL" id="JADBDZ010000001">
    <property type="protein sequence ID" value="MBE1530423.1"/>
    <property type="molecule type" value="Genomic_DNA"/>
</dbReference>
<dbReference type="GO" id="GO:0003984">
    <property type="term" value="F:acetolactate synthase activity"/>
    <property type="evidence" value="ECO:0007669"/>
    <property type="project" value="UniProtKB-EC"/>
</dbReference>
<dbReference type="Pfam" id="PF00205">
    <property type="entry name" value="TPP_enzyme_M"/>
    <property type="match status" value="1"/>
</dbReference>
<proteinExistence type="inferred from homology"/>
<dbReference type="Proteomes" id="UP000627838">
    <property type="component" value="Unassembled WGS sequence"/>
</dbReference>
<dbReference type="CDD" id="cd00568">
    <property type="entry name" value="TPP_enzymes"/>
    <property type="match status" value="1"/>
</dbReference>
<dbReference type="PANTHER" id="PTHR18968">
    <property type="entry name" value="THIAMINE PYROPHOSPHATE ENZYMES"/>
    <property type="match status" value="1"/>
</dbReference>
<evidence type="ECO:0000256" key="3">
    <source>
        <dbReference type="ARBA" id="ARBA00023052"/>
    </source>
</evidence>
<evidence type="ECO:0000259" key="5">
    <source>
        <dbReference type="Pfam" id="PF00205"/>
    </source>
</evidence>
<dbReference type="Pfam" id="PF02776">
    <property type="entry name" value="TPP_enzyme_N"/>
    <property type="match status" value="1"/>
</dbReference>
<feature type="domain" description="Thiamine pyrophosphate enzyme central" evidence="5">
    <location>
        <begin position="206"/>
        <end position="317"/>
    </location>
</feature>
<comment type="cofactor">
    <cofactor evidence="1">
        <name>thiamine diphosphate</name>
        <dbReference type="ChEBI" id="CHEBI:58937"/>
    </cofactor>
</comment>
<dbReference type="CDD" id="cd07035">
    <property type="entry name" value="TPP_PYR_POX_like"/>
    <property type="match status" value="1"/>
</dbReference>
<keyword evidence="9" id="KW-1185">Reference proteome</keyword>
<dbReference type="InterPro" id="IPR012000">
    <property type="entry name" value="Thiamin_PyroP_enz_cen_dom"/>
</dbReference>
<evidence type="ECO:0000259" key="6">
    <source>
        <dbReference type="Pfam" id="PF02775"/>
    </source>
</evidence>
<dbReference type="RefSeq" id="WP_318783888.1">
    <property type="nucleotide sequence ID" value="NZ_JADBDZ010000001.1"/>
</dbReference>
<comment type="similarity">
    <text evidence="2 4">Belongs to the TPP enzyme family.</text>
</comment>
<evidence type="ECO:0000313" key="9">
    <source>
        <dbReference type="Proteomes" id="UP000627838"/>
    </source>
</evidence>
<comment type="caution">
    <text evidence="8">The sequence shown here is derived from an EMBL/GenBank/DDBJ whole genome shotgun (WGS) entry which is preliminary data.</text>
</comment>
<feature type="domain" description="Thiamine pyrophosphate enzyme N-terminal TPP-binding" evidence="7">
    <location>
        <begin position="4"/>
        <end position="107"/>
    </location>
</feature>
<dbReference type="SUPFAM" id="SSF52467">
    <property type="entry name" value="DHS-like NAD/FAD-binding domain"/>
    <property type="match status" value="1"/>
</dbReference>
<evidence type="ECO:0000256" key="4">
    <source>
        <dbReference type="RuleBase" id="RU362132"/>
    </source>
</evidence>
<dbReference type="InterPro" id="IPR029061">
    <property type="entry name" value="THDP-binding"/>
</dbReference>
<sequence>MTLSGGHALVRSLAAHGVDHVFGIPGMHNLEIYSWLGTYGIAQTAPRHEQGAGYAADAYARTTGRPGVVVTTTGPGLLNAATAAAQAYSDSVPLLLVSPGMPVRHPATGGGRLHETKDQSRALGAIVERSHRATTVAAVETAVARAFGFLTGRERPRPVHIEIPHDVIIERADLGAAPPLARPVPAAAAPRSRIEAAARTLLHGTATIVAGGGSRGAAAEVAALAELLGAPVVTTANGKGVLSERHPLSLGVGLHLPAVRARLETCDVVVAIGTELAEADFWCDPPALANVVRVDLDPGHGGRHVLTGDAAPTVRALIECLPPPGRRARGADVPLVRRARDARAREQGRRWLAGLAAVRAELAADAIITSDSAMACYYGALPNLPIGPEGRYLHPTGYGTLGYALPAAIGAKIAAPGRQVVALSGDGGLQFAVGELATAAGLGLPLPVVVFDNGGYGEIRAEMLARGDVPRGVDHRTPDLPAIAEAYGCAGTVAPDPAALGEALRHALRRPRPTVIVVPEEAP</sequence>
<evidence type="ECO:0000259" key="7">
    <source>
        <dbReference type="Pfam" id="PF02776"/>
    </source>
</evidence>
<evidence type="ECO:0000313" key="8">
    <source>
        <dbReference type="EMBL" id="MBE1530423.1"/>
    </source>
</evidence>
<reference evidence="8 9" key="1">
    <citation type="submission" date="2020-10" db="EMBL/GenBank/DDBJ databases">
        <title>Sequencing the genomes of 1000 actinobacteria strains.</title>
        <authorList>
            <person name="Klenk H.-P."/>
        </authorList>
    </citation>
    <scope>NUCLEOTIDE SEQUENCE [LARGE SCALE GENOMIC DNA]</scope>
    <source>
        <strain evidence="8 9">DSM 46744</strain>
    </source>
</reference>
<dbReference type="PROSITE" id="PS00187">
    <property type="entry name" value="TPP_ENZYMES"/>
    <property type="match status" value="1"/>
</dbReference>
<dbReference type="Gene3D" id="3.40.50.1220">
    <property type="entry name" value="TPP-binding domain"/>
    <property type="match status" value="1"/>
</dbReference>
<evidence type="ECO:0000256" key="2">
    <source>
        <dbReference type="ARBA" id="ARBA00007812"/>
    </source>
</evidence>